<dbReference type="AlphaFoldDB" id="A0AAV7ZQS1"/>
<accession>A0AAV7ZQS1</accession>
<dbReference type="PANTHER" id="PTHR44943">
    <property type="entry name" value="CELLULOSE SYNTHASE OPERON PROTEIN C"/>
    <property type="match status" value="1"/>
</dbReference>
<protein>
    <submittedName>
        <fullName evidence="4">Cellulose synthase operon protein c</fullName>
    </submittedName>
</protein>
<dbReference type="SMART" id="SM00028">
    <property type="entry name" value="TPR"/>
    <property type="match status" value="5"/>
</dbReference>
<evidence type="ECO:0000256" key="3">
    <source>
        <dbReference type="PROSITE-ProRule" id="PRU00339"/>
    </source>
</evidence>
<proteinExistence type="predicted"/>
<keyword evidence="1" id="KW-0677">Repeat</keyword>
<evidence type="ECO:0000256" key="1">
    <source>
        <dbReference type="ARBA" id="ARBA00022737"/>
    </source>
</evidence>
<dbReference type="Gene3D" id="1.25.40.10">
    <property type="entry name" value="Tetratricopeptide repeat domain"/>
    <property type="match status" value="1"/>
</dbReference>
<comment type="caution">
    <text evidence="4">The sequence shown here is derived from an EMBL/GenBank/DDBJ whole genome shotgun (WGS) entry which is preliminary data.</text>
</comment>
<name>A0AAV7ZQS1_9EUKA</name>
<dbReference type="InterPro" id="IPR019734">
    <property type="entry name" value="TPR_rpt"/>
</dbReference>
<evidence type="ECO:0000313" key="5">
    <source>
        <dbReference type="Proteomes" id="UP001146793"/>
    </source>
</evidence>
<evidence type="ECO:0000313" key="4">
    <source>
        <dbReference type="EMBL" id="KAJ3443968.1"/>
    </source>
</evidence>
<keyword evidence="2 3" id="KW-0802">TPR repeat</keyword>
<feature type="repeat" description="TPR" evidence="3">
    <location>
        <begin position="256"/>
        <end position="289"/>
    </location>
</feature>
<dbReference type="InterPro" id="IPR011990">
    <property type="entry name" value="TPR-like_helical_dom_sf"/>
</dbReference>
<gene>
    <name evidence="4" type="ORF">M0812_09817</name>
</gene>
<organism evidence="4 5">
    <name type="scientific">Anaeramoeba flamelloides</name>
    <dbReference type="NCBI Taxonomy" id="1746091"/>
    <lineage>
        <taxon>Eukaryota</taxon>
        <taxon>Metamonada</taxon>
        <taxon>Anaeramoebidae</taxon>
        <taxon>Anaeramoeba</taxon>
    </lineage>
</organism>
<dbReference type="EMBL" id="JANTQA010000023">
    <property type="protein sequence ID" value="KAJ3443968.1"/>
    <property type="molecule type" value="Genomic_DNA"/>
</dbReference>
<reference evidence="4" key="1">
    <citation type="submission" date="2022-08" db="EMBL/GenBank/DDBJ databases">
        <title>Novel sulphate-reducing endosymbionts in the free-living metamonad Anaeramoeba.</title>
        <authorList>
            <person name="Jerlstrom-Hultqvist J."/>
            <person name="Cepicka I."/>
            <person name="Gallot-Lavallee L."/>
            <person name="Salas-Leiva D."/>
            <person name="Curtis B.A."/>
            <person name="Zahonova K."/>
            <person name="Pipaliya S."/>
            <person name="Dacks J."/>
            <person name="Roger A.J."/>
        </authorList>
    </citation>
    <scope>NUCLEOTIDE SEQUENCE</scope>
    <source>
        <strain evidence="4">Busselton2</strain>
    </source>
</reference>
<dbReference type="SUPFAM" id="SSF48452">
    <property type="entry name" value="TPR-like"/>
    <property type="match status" value="1"/>
</dbReference>
<dbReference type="Proteomes" id="UP001146793">
    <property type="component" value="Unassembled WGS sequence"/>
</dbReference>
<evidence type="ECO:0000256" key="2">
    <source>
        <dbReference type="ARBA" id="ARBA00022803"/>
    </source>
</evidence>
<dbReference type="PANTHER" id="PTHR44943:SF8">
    <property type="entry name" value="TPR REPEAT-CONTAINING PROTEIN MJ0263"/>
    <property type="match status" value="1"/>
</dbReference>
<dbReference type="PROSITE" id="PS50005">
    <property type="entry name" value="TPR"/>
    <property type="match status" value="1"/>
</dbReference>
<dbReference type="Pfam" id="PF13181">
    <property type="entry name" value="TPR_8"/>
    <property type="match status" value="3"/>
</dbReference>
<dbReference type="InterPro" id="IPR051685">
    <property type="entry name" value="Ycf3/AcsC/BcsC/TPR_MFPF"/>
</dbReference>
<sequence>MLSNFGTWFQQNKSLVLSLTEFFTGLNLDIGLVKQNPDQFKKGFELLGKLDIFGAARELVVGCGVDSTKVDEALDLLKEIVEIVDEIATKNISKGIFEIKYVILIACKVLRLLNCGEFIQAFEQILGSFKVDFEKLWEVCLQLEQGNKSGIGEQLIQLFGVKEEDMEKMEHLKTLQDFIRRGPNSSTLPAVVGLLGIEKSVVDKVKENFGRIMQFVEEENLPEKISQYIDPTTPNEDSINHAIDNFVNILKPSKNGELWAWFGQSYMKRSWYSKASLCFEKALKADEEKEDSEWFYNWGYCLIYEGKMFEAIEQLTEAIECKEEESKYWNMRGCAKLRAGKEEEAKEDWEKADELKANDSYNLAWRGEMYSTMMKWEQALEWHNKATEAMPQNSWAHYGATVANIWLGNNEQAIKSSIRSSETMNFECTDQNIYYFFVNALESISKKLYPKALFEIDHFEHCMKIKFNFVSQSKALFWKGWILEQKGDKEAAKKCWLQSKELNPLLTWNEFKLNQN</sequence>